<evidence type="ECO:0000313" key="2">
    <source>
        <dbReference type="Proteomes" id="UP000827408"/>
    </source>
</evidence>
<evidence type="ECO:0000313" key="1">
    <source>
        <dbReference type="EMBL" id="QWM90594.1"/>
    </source>
</evidence>
<dbReference type="EMBL" id="MZ130491">
    <property type="protein sequence ID" value="QWM90594.1"/>
    <property type="molecule type" value="Genomic_DNA"/>
</dbReference>
<name>A0AAE7V389_9CAUD</name>
<dbReference type="RefSeq" id="YP_010509534.1">
    <property type="nucleotide sequence ID" value="NC_067209.1"/>
</dbReference>
<dbReference type="GeneID" id="75687018"/>
<proteinExistence type="predicted"/>
<organism evidence="1 2">
    <name type="scientific">uncultured phage cr61_1</name>
    <dbReference type="NCBI Taxonomy" id="2986417"/>
    <lineage>
        <taxon>Viruses</taxon>
        <taxon>Duplodnaviria</taxon>
        <taxon>Heunggongvirae</taxon>
        <taxon>Uroviricota</taxon>
        <taxon>Caudoviricetes</taxon>
        <taxon>Crassvirales</taxon>
        <taxon>Suoliviridae</taxon>
        <taxon>Oafivirinae</taxon>
        <taxon>Bohxovirus</taxon>
        <taxon>Bohxovirus oralis</taxon>
    </lineage>
</organism>
<gene>
    <name evidence="1" type="primary">gp_67526</name>
</gene>
<accession>A0AAE7V389</accession>
<dbReference type="KEGG" id="vg:75687018"/>
<sequence>MKRLTTILCSMAFALSGICLAVSKSEPPQLPGNAVAFADPLPKVSAPLFLNQSNTEEKAKKDTVFVDKTKHDTVQVTTTKLKYVVKVRTKTKVENPYLPAFSLKIPKGSWETSHDSTEVASK</sequence>
<dbReference type="Proteomes" id="UP000827408">
    <property type="component" value="Segment"/>
</dbReference>
<reference evidence="1 2" key="1">
    <citation type="submission" date="2021-04" db="EMBL/GenBank/DDBJ databases">
        <authorList>
            <person name="Shkoporov A.N."/>
            <person name="Stockdale S.R."/>
            <person name="Guerin E."/>
            <person name="Ross R.P."/>
            <person name="Hill C."/>
        </authorList>
    </citation>
    <scope>NUCLEOTIDE SEQUENCE [LARGE SCALE GENOMIC DNA]</scope>
    <source>
        <strain evidence="2">cr61_1</strain>
    </source>
</reference>
<protein>
    <submittedName>
        <fullName evidence="1">Uncharacterized protein</fullName>
    </submittedName>
</protein>
<keyword evidence="2" id="KW-1185">Reference proteome</keyword>